<evidence type="ECO:0000313" key="2">
    <source>
        <dbReference type="EMBL" id="KAL3778142.1"/>
    </source>
</evidence>
<dbReference type="EMBL" id="JALLAZ020001238">
    <property type="protein sequence ID" value="KAL3778142.1"/>
    <property type="molecule type" value="Genomic_DNA"/>
</dbReference>
<feature type="compositionally biased region" description="Low complexity" evidence="1">
    <location>
        <begin position="439"/>
        <end position="458"/>
    </location>
</feature>
<name>A0ABD3NQP2_9STRA</name>
<feature type="region of interest" description="Disordered" evidence="1">
    <location>
        <begin position="345"/>
        <end position="383"/>
    </location>
</feature>
<protein>
    <submittedName>
        <fullName evidence="2">Uncharacterized protein</fullName>
    </submittedName>
</protein>
<dbReference type="Proteomes" id="UP001530315">
    <property type="component" value="Unassembled WGS sequence"/>
</dbReference>
<feature type="region of interest" description="Disordered" evidence="1">
    <location>
        <begin position="273"/>
        <end position="313"/>
    </location>
</feature>
<feature type="region of interest" description="Disordered" evidence="1">
    <location>
        <begin position="434"/>
        <end position="458"/>
    </location>
</feature>
<accession>A0ABD3NQP2</accession>
<evidence type="ECO:0000313" key="3">
    <source>
        <dbReference type="Proteomes" id="UP001530315"/>
    </source>
</evidence>
<comment type="caution">
    <text evidence="2">The sequence shown here is derived from an EMBL/GenBank/DDBJ whole genome shotgun (WGS) entry which is preliminary data.</text>
</comment>
<feature type="compositionally biased region" description="Basic and acidic residues" evidence="1">
    <location>
        <begin position="354"/>
        <end position="373"/>
    </location>
</feature>
<evidence type="ECO:0000256" key="1">
    <source>
        <dbReference type="SAM" id="MobiDB-lite"/>
    </source>
</evidence>
<reference evidence="2 3" key="1">
    <citation type="submission" date="2024-10" db="EMBL/GenBank/DDBJ databases">
        <title>Updated reference genomes for cyclostephanoid diatoms.</title>
        <authorList>
            <person name="Roberts W.R."/>
            <person name="Alverson A.J."/>
        </authorList>
    </citation>
    <scope>NUCLEOTIDE SEQUENCE [LARGE SCALE GENOMIC DNA]</scope>
    <source>
        <strain evidence="2 3">AJA276-08</strain>
    </source>
</reference>
<feature type="region of interest" description="Disordered" evidence="1">
    <location>
        <begin position="1"/>
        <end position="35"/>
    </location>
</feature>
<feature type="region of interest" description="Disordered" evidence="1">
    <location>
        <begin position="188"/>
        <end position="208"/>
    </location>
</feature>
<gene>
    <name evidence="2" type="ORF">ACHAW5_003150</name>
</gene>
<keyword evidence="3" id="KW-1185">Reference proteome</keyword>
<sequence length="458" mass="48414">MTHISSLPLSLTTTTTTTTTTTGRKGGKKAAASSNNRVVRWPGRGWDVDDDAVGEEDAVVAAAAAASSVSSYRFRLTFRPEEEEVPPDDPTSSSSIRYAPKPIPIQISVSRGGRLFKLGTATVLLSGEEDGRTSVNVPIASCNHSSSGVNRFRDMLRGKVRMMRLSGDTLSCGMDPNATLRVLVRTTDPESVGGGGMTTVEEAGGPGGFRVTIVPKPIPTSSVVRECRPPSSVTSAVDRQECDRPIPLTATAPSPMRVMDRWEKVEVCADDSRSFSSSSSSSSSSSYSSSSTSSSSLSSSTTTTTSSSSSSFCEGEEATHKEDISCSSSAYMSVHKARSSSTATTLVSDMTDCNSRKSLEVEATRPPTDRGSDDDAPTAASTRGGAATWRQRFTCGLPACLYNDPGDALMDVLEDHRNLVVERCDKIRFTPKASYSTDGGESFIISSRSGSSQSGSEL</sequence>
<dbReference type="AlphaFoldDB" id="A0ABD3NQP2"/>
<feature type="compositionally biased region" description="Low complexity" evidence="1">
    <location>
        <begin position="274"/>
        <end position="311"/>
    </location>
</feature>
<proteinExistence type="predicted"/>
<feature type="compositionally biased region" description="Low complexity" evidence="1">
    <location>
        <begin position="12"/>
        <end position="22"/>
    </location>
</feature>
<feature type="compositionally biased region" description="Polar residues" evidence="1">
    <location>
        <begin position="1"/>
        <end position="11"/>
    </location>
</feature>
<organism evidence="2 3">
    <name type="scientific">Stephanodiscus triporus</name>
    <dbReference type="NCBI Taxonomy" id="2934178"/>
    <lineage>
        <taxon>Eukaryota</taxon>
        <taxon>Sar</taxon>
        <taxon>Stramenopiles</taxon>
        <taxon>Ochrophyta</taxon>
        <taxon>Bacillariophyta</taxon>
        <taxon>Coscinodiscophyceae</taxon>
        <taxon>Thalassiosirophycidae</taxon>
        <taxon>Stephanodiscales</taxon>
        <taxon>Stephanodiscaceae</taxon>
        <taxon>Stephanodiscus</taxon>
    </lineage>
</organism>